<name>A0A075NYN9_9ALTE</name>
<proteinExistence type="predicted"/>
<dbReference type="KEGG" id="aal:EP13_02830"/>
<dbReference type="eggNOG" id="ENOG5034AKA">
    <property type="taxonomic scope" value="Bacteria"/>
</dbReference>
<dbReference type="GeneID" id="78253875"/>
<organism evidence="1 2">
    <name type="scientific">Alteromonas australica</name>
    <dbReference type="NCBI Taxonomy" id="589873"/>
    <lineage>
        <taxon>Bacteria</taxon>
        <taxon>Pseudomonadati</taxon>
        <taxon>Pseudomonadota</taxon>
        <taxon>Gammaproteobacteria</taxon>
        <taxon>Alteromonadales</taxon>
        <taxon>Alteromonadaceae</taxon>
        <taxon>Alteromonas/Salinimonas group</taxon>
        <taxon>Alteromonas</taxon>
    </lineage>
</organism>
<dbReference type="Proteomes" id="UP000056090">
    <property type="component" value="Chromosome"/>
</dbReference>
<dbReference type="EMBL" id="CP008849">
    <property type="protein sequence ID" value="AIF97710.1"/>
    <property type="molecule type" value="Genomic_DNA"/>
</dbReference>
<sequence length="127" mass="14571">MLKFHDYHLQKYEVADHGKTVKLFLGFGYPGKETDFSEITFTEVAIYHFVHTAHSIITDIENIPLSSLFEEEKENLQKWNLYYGVDIWKGDIETTVNYLDSNGYKGWYIESAIGFSGFVVAKSVSGT</sequence>
<keyword evidence="2" id="KW-1185">Reference proteome</keyword>
<dbReference type="AlphaFoldDB" id="A0A075NYN9"/>
<dbReference type="RefSeq" id="WP_044055897.1">
    <property type="nucleotide sequence ID" value="NZ_CBCSKJ010000001.1"/>
</dbReference>
<gene>
    <name evidence="1" type="ORF">EP13_02830</name>
</gene>
<evidence type="ECO:0000313" key="2">
    <source>
        <dbReference type="Proteomes" id="UP000056090"/>
    </source>
</evidence>
<protein>
    <submittedName>
        <fullName evidence="1">Uncharacterized protein</fullName>
    </submittedName>
</protein>
<evidence type="ECO:0000313" key="1">
    <source>
        <dbReference type="EMBL" id="AIF97710.1"/>
    </source>
</evidence>
<accession>A0A075NYN9</accession>
<reference evidence="1 2" key="1">
    <citation type="submission" date="2014-06" db="EMBL/GenBank/DDBJ databases">
        <title>Genomes of Alteromonas australica, a world apart.</title>
        <authorList>
            <person name="Gonzaga A."/>
            <person name="Lopez-Perez M."/>
            <person name="Rodriguez-Valera F."/>
        </authorList>
    </citation>
    <scope>NUCLEOTIDE SEQUENCE [LARGE SCALE GENOMIC DNA]</scope>
    <source>
        <strain evidence="1 2">H 17</strain>
    </source>
</reference>